<gene>
    <name evidence="2" type="ORF">LWI28_007974</name>
</gene>
<organism evidence="2 3">
    <name type="scientific">Acer negundo</name>
    <name type="common">Box elder</name>
    <dbReference type="NCBI Taxonomy" id="4023"/>
    <lineage>
        <taxon>Eukaryota</taxon>
        <taxon>Viridiplantae</taxon>
        <taxon>Streptophyta</taxon>
        <taxon>Embryophyta</taxon>
        <taxon>Tracheophyta</taxon>
        <taxon>Spermatophyta</taxon>
        <taxon>Magnoliopsida</taxon>
        <taxon>eudicotyledons</taxon>
        <taxon>Gunneridae</taxon>
        <taxon>Pentapetalae</taxon>
        <taxon>rosids</taxon>
        <taxon>malvids</taxon>
        <taxon>Sapindales</taxon>
        <taxon>Sapindaceae</taxon>
        <taxon>Hippocastanoideae</taxon>
        <taxon>Acereae</taxon>
        <taxon>Acer</taxon>
    </lineage>
</organism>
<sequence>MVQEGGRARRDSKQASRVRDSSLFKTRLQSSVALSVATTTSNRLPESGLSPPLPESPGGAGEQTPSVRSPDLAPSTAKREVPVAASCFVFAIVSDELNVVD</sequence>
<keyword evidence="3" id="KW-1185">Reference proteome</keyword>
<accession>A0AAD5J997</accession>
<name>A0AAD5J997_ACENE</name>
<protein>
    <submittedName>
        <fullName evidence="2">Uncharacterized protein</fullName>
    </submittedName>
</protein>
<feature type="compositionally biased region" description="Basic and acidic residues" evidence="1">
    <location>
        <begin position="1"/>
        <end position="22"/>
    </location>
</feature>
<evidence type="ECO:0000256" key="1">
    <source>
        <dbReference type="SAM" id="MobiDB-lite"/>
    </source>
</evidence>
<feature type="region of interest" description="Disordered" evidence="1">
    <location>
        <begin position="1"/>
        <end position="76"/>
    </location>
</feature>
<reference evidence="2" key="2">
    <citation type="submission" date="2023-02" db="EMBL/GenBank/DDBJ databases">
        <authorList>
            <person name="Swenson N.G."/>
            <person name="Wegrzyn J.L."/>
            <person name="Mcevoy S.L."/>
        </authorList>
    </citation>
    <scope>NUCLEOTIDE SEQUENCE</scope>
    <source>
        <strain evidence="2">91603</strain>
        <tissue evidence="2">Leaf</tissue>
    </source>
</reference>
<dbReference type="EMBL" id="JAJSOW010000004">
    <property type="protein sequence ID" value="KAI9191393.1"/>
    <property type="molecule type" value="Genomic_DNA"/>
</dbReference>
<proteinExistence type="predicted"/>
<reference evidence="2" key="1">
    <citation type="journal article" date="2022" name="Plant J.">
        <title>Strategies of tolerance reflected in two North American maple genomes.</title>
        <authorList>
            <person name="McEvoy S.L."/>
            <person name="Sezen U.U."/>
            <person name="Trouern-Trend A."/>
            <person name="McMahon S.M."/>
            <person name="Schaberg P.G."/>
            <person name="Yang J."/>
            <person name="Wegrzyn J.L."/>
            <person name="Swenson N.G."/>
        </authorList>
    </citation>
    <scope>NUCLEOTIDE SEQUENCE</scope>
    <source>
        <strain evidence="2">91603</strain>
    </source>
</reference>
<dbReference type="AlphaFoldDB" id="A0AAD5J997"/>
<dbReference type="Proteomes" id="UP001064489">
    <property type="component" value="Chromosome 6"/>
</dbReference>
<comment type="caution">
    <text evidence="2">The sequence shown here is derived from an EMBL/GenBank/DDBJ whole genome shotgun (WGS) entry which is preliminary data.</text>
</comment>
<evidence type="ECO:0000313" key="3">
    <source>
        <dbReference type="Proteomes" id="UP001064489"/>
    </source>
</evidence>
<feature type="compositionally biased region" description="Low complexity" evidence="1">
    <location>
        <begin position="30"/>
        <end position="50"/>
    </location>
</feature>
<evidence type="ECO:0000313" key="2">
    <source>
        <dbReference type="EMBL" id="KAI9191393.1"/>
    </source>
</evidence>